<dbReference type="CDD" id="cd16282">
    <property type="entry name" value="metallo-hydrolase-like_MBL-fold"/>
    <property type="match status" value="1"/>
</dbReference>
<evidence type="ECO:0000313" key="3">
    <source>
        <dbReference type="EMBL" id="AGA34681.1"/>
    </source>
</evidence>
<gene>
    <name evidence="3" type="ordered locus">TVNIR_3044</name>
</gene>
<keyword evidence="1" id="KW-0732">Signal</keyword>
<dbReference type="Pfam" id="PF00753">
    <property type="entry name" value="Lactamase_B"/>
    <property type="match status" value="1"/>
</dbReference>
<dbReference type="InterPro" id="IPR001763">
    <property type="entry name" value="Rhodanese-like_dom"/>
</dbReference>
<dbReference type="Pfam" id="PF00581">
    <property type="entry name" value="Rhodanese"/>
    <property type="match status" value="1"/>
</dbReference>
<dbReference type="eggNOG" id="COG0491">
    <property type="taxonomic scope" value="Bacteria"/>
</dbReference>
<dbReference type="SMART" id="SM00849">
    <property type="entry name" value="Lactamase_B"/>
    <property type="match status" value="1"/>
</dbReference>
<reference evidence="3" key="1">
    <citation type="submission" date="2015-12" db="EMBL/GenBank/DDBJ databases">
        <authorList>
            <person name="Tikhonova T.V."/>
            <person name="Pavlov A.R."/>
            <person name="Beletsky A.V."/>
            <person name="Mardanov A.V."/>
            <person name="Sorokin D.Y."/>
            <person name="Ravin N.V."/>
            <person name="Popov V.O."/>
        </authorList>
    </citation>
    <scope>NUCLEOTIDE SEQUENCE</scope>
    <source>
        <strain evidence="3">DSM 14787</strain>
    </source>
</reference>
<dbReference type="InterPro" id="IPR036873">
    <property type="entry name" value="Rhodanese-like_dom_sf"/>
</dbReference>
<evidence type="ECO:0000259" key="2">
    <source>
        <dbReference type="PROSITE" id="PS50206"/>
    </source>
</evidence>
<dbReference type="PANTHER" id="PTHR42951:SF20">
    <property type="entry name" value="BETA LACTAMASE"/>
    <property type="match status" value="1"/>
</dbReference>
<dbReference type="PANTHER" id="PTHR42951">
    <property type="entry name" value="METALLO-BETA-LACTAMASE DOMAIN-CONTAINING"/>
    <property type="match status" value="1"/>
</dbReference>
<feature type="chain" id="PRO_5003941232" evidence="1">
    <location>
        <begin position="23"/>
        <end position="443"/>
    </location>
</feature>
<organism evidence="3 4">
    <name type="scientific">Thioalkalivibrio nitratireducens (strain DSM 14787 / UNIQEM 213 / ALEN2)</name>
    <dbReference type="NCBI Taxonomy" id="1255043"/>
    <lineage>
        <taxon>Bacteria</taxon>
        <taxon>Pseudomonadati</taxon>
        <taxon>Pseudomonadota</taxon>
        <taxon>Gammaproteobacteria</taxon>
        <taxon>Chromatiales</taxon>
        <taxon>Ectothiorhodospiraceae</taxon>
        <taxon>Thioalkalivibrio</taxon>
    </lineage>
</organism>
<dbReference type="EMBL" id="CP003989">
    <property type="protein sequence ID" value="AGA34681.1"/>
    <property type="molecule type" value="Genomic_DNA"/>
</dbReference>
<sequence>MDMRRVIPGTFLLLLACAVAQAGELTPDTLLDAVAAEVTDIDTQGLQALIADDPRHVVIDVRTQTEVALTGGMIRSHRTLNIPRGWLEFQIGQQALDPDTPIVVYCGQNLRSPPAAQTLQQMGFTNVRNYAEGFFEWKEADLPLYVANKAPDSFLYSRPEKVTDGVWSAIGATQPHTYENSGHNNNLSFVITDAGVLVVNAGDNYLLAKSLHDEIRRVTDQPVKYVVLENGQGHAMLGMTYWQDRGVPVIAHVDAAREIEENGPALLARLQQRSRDKAFRTRLGTPDETFTDRLELTLGGETIELLNLGPAHSPGDIVVWLPERKVVISGDVAFHERLLPVFEDTDTGGWIETWDRFVDLGAEIIVPGHGGPVEGYEEVTRYTRDYLVYMREEVAKILDSGGGLNDAYQIDQSAYAHLDTFHELSRRNAALIFQEMEFEALGF</sequence>
<dbReference type="AlphaFoldDB" id="L0E208"/>
<protein>
    <submittedName>
        <fullName evidence="3">SoxH-like protein</fullName>
    </submittedName>
</protein>
<dbReference type="PROSITE" id="PS51257">
    <property type="entry name" value="PROKAR_LIPOPROTEIN"/>
    <property type="match status" value="1"/>
</dbReference>
<dbReference type="HOGENOM" id="CLU_625468_0_0_6"/>
<accession>L0E208</accession>
<evidence type="ECO:0000313" key="4">
    <source>
        <dbReference type="Proteomes" id="UP000010809"/>
    </source>
</evidence>
<feature type="domain" description="Rhodanese" evidence="2">
    <location>
        <begin position="52"/>
        <end position="146"/>
    </location>
</feature>
<feature type="signal peptide" evidence="1">
    <location>
        <begin position="1"/>
        <end position="22"/>
    </location>
</feature>
<dbReference type="CDD" id="cd00158">
    <property type="entry name" value="RHOD"/>
    <property type="match status" value="1"/>
</dbReference>
<evidence type="ECO:0000256" key="1">
    <source>
        <dbReference type="SAM" id="SignalP"/>
    </source>
</evidence>
<dbReference type="InterPro" id="IPR036866">
    <property type="entry name" value="RibonucZ/Hydroxyglut_hydro"/>
</dbReference>
<keyword evidence="4" id="KW-1185">Reference proteome</keyword>
<dbReference type="Gene3D" id="3.60.15.10">
    <property type="entry name" value="Ribonuclease Z/Hydroxyacylglutathione hydrolase-like"/>
    <property type="match status" value="1"/>
</dbReference>
<dbReference type="PATRIC" id="fig|1255043.3.peg.3072"/>
<dbReference type="SUPFAM" id="SSF56281">
    <property type="entry name" value="Metallo-hydrolase/oxidoreductase"/>
    <property type="match status" value="1"/>
</dbReference>
<dbReference type="SMART" id="SM00450">
    <property type="entry name" value="RHOD"/>
    <property type="match status" value="1"/>
</dbReference>
<dbReference type="InterPro" id="IPR050855">
    <property type="entry name" value="NDM-1-like"/>
</dbReference>
<dbReference type="PROSITE" id="PS50206">
    <property type="entry name" value="RHODANESE_3"/>
    <property type="match status" value="1"/>
</dbReference>
<dbReference type="SUPFAM" id="SSF52821">
    <property type="entry name" value="Rhodanese/Cell cycle control phosphatase"/>
    <property type="match status" value="1"/>
</dbReference>
<dbReference type="Gene3D" id="3.40.250.10">
    <property type="entry name" value="Rhodanese-like domain"/>
    <property type="match status" value="1"/>
</dbReference>
<dbReference type="InterPro" id="IPR001279">
    <property type="entry name" value="Metallo-B-lactamas"/>
</dbReference>
<name>L0E208_THIND</name>
<dbReference type="Proteomes" id="UP000010809">
    <property type="component" value="Chromosome"/>
</dbReference>
<proteinExistence type="predicted"/>
<dbReference type="STRING" id="1255043.TVNIR_3044"/>
<dbReference type="eggNOG" id="COG0607">
    <property type="taxonomic scope" value="Bacteria"/>
</dbReference>
<dbReference type="KEGG" id="tni:TVNIR_3044"/>